<dbReference type="InterPro" id="IPR016032">
    <property type="entry name" value="Sig_transdc_resp-reg_C-effctor"/>
</dbReference>
<dbReference type="Pfam" id="PF00196">
    <property type="entry name" value="GerE"/>
    <property type="match status" value="1"/>
</dbReference>
<evidence type="ECO:0000259" key="5">
    <source>
        <dbReference type="PROSITE" id="PS50110"/>
    </source>
</evidence>
<reference evidence="6 7" key="1">
    <citation type="submission" date="2018-06" db="EMBL/GenBank/DDBJ databases">
        <title>Genomic Encyclopedia of Archaeal and Bacterial Type Strains, Phase II (KMG-II): from individual species to whole genera.</title>
        <authorList>
            <person name="Goeker M."/>
        </authorList>
    </citation>
    <scope>NUCLEOTIDE SEQUENCE [LARGE SCALE GENOMIC DNA]</scope>
    <source>
        <strain evidence="6 7">DSM 17205</strain>
    </source>
</reference>
<sequence length="211" mass="23977">MTLSPRILIADDHPMLLRGLEDTLKFNGYNVIASLSDGATALQMIKELEPDIAILDIEMPLLSGFEIIQKARLQEIKTKFIILTSHKEKGFIAKADQLQIDGYVLKDEPFEELKNCIEAVRLGNCFYSNSFTDIIDNQVKPELARIKQLSASEKIILGFIAKELSSKDIAQELSISIRTVQKHRTNIISKLELSENEVALKDWVREFQQFL</sequence>
<dbReference type="RefSeq" id="WP_015362498.1">
    <property type="nucleotide sequence ID" value="NZ_QKZR01000008.1"/>
</dbReference>
<dbReference type="CDD" id="cd06170">
    <property type="entry name" value="LuxR_C_like"/>
    <property type="match status" value="1"/>
</dbReference>
<feature type="modified residue" description="4-aspartylphosphate" evidence="3">
    <location>
        <position position="56"/>
    </location>
</feature>
<dbReference type="SMART" id="SM00421">
    <property type="entry name" value="HTH_LUXR"/>
    <property type="match status" value="1"/>
</dbReference>
<evidence type="ECO:0000313" key="7">
    <source>
        <dbReference type="Proteomes" id="UP000248584"/>
    </source>
</evidence>
<evidence type="ECO:0000313" key="6">
    <source>
        <dbReference type="EMBL" id="PZX36902.1"/>
    </source>
</evidence>
<dbReference type="PANTHER" id="PTHR45566">
    <property type="entry name" value="HTH-TYPE TRANSCRIPTIONAL REGULATOR YHJB-RELATED"/>
    <property type="match status" value="1"/>
</dbReference>
<dbReference type="PRINTS" id="PR00038">
    <property type="entry name" value="HTHLUXR"/>
</dbReference>
<dbReference type="SUPFAM" id="SSF46894">
    <property type="entry name" value="C-terminal effector domain of the bipartite response regulators"/>
    <property type="match status" value="1"/>
</dbReference>
<dbReference type="InterPro" id="IPR058245">
    <property type="entry name" value="NreC/VraR/RcsB-like_REC"/>
</dbReference>
<dbReference type="PROSITE" id="PS50043">
    <property type="entry name" value="HTH_LUXR_2"/>
    <property type="match status" value="1"/>
</dbReference>
<dbReference type="SUPFAM" id="SSF52172">
    <property type="entry name" value="CheY-like"/>
    <property type="match status" value="1"/>
</dbReference>
<dbReference type="InterPro" id="IPR000792">
    <property type="entry name" value="Tscrpt_reg_LuxR_C"/>
</dbReference>
<keyword evidence="1 3" id="KW-0597">Phosphoprotein</keyword>
<protein>
    <submittedName>
        <fullName evidence="6">LuxR family two component transcriptional regulator</fullName>
    </submittedName>
</protein>
<feature type="domain" description="Response regulatory" evidence="5">
    <location>
        <begin position="6"/>
        <end position="121"/>
    </location>
</feature>
<organism evidence="6 7">
    <name type="scientific">Nonlabens dokdonensis</name>
    <dbReference type="NCBI Taxonomy" id="328515"/>
    <lineage>
        <taxon>Bacteria</taxon>
        <taxon>Pseudomonadati</taxon>
        <taxon>Bacteroidota</taxon>
        <taxon>Flavobacteriia</taxon>
        <taxon>Flavobacteriales</taxon>
        <taxon>Flavobacteriaceae</taxon>
        <taxon>Nonlabens</taxon>
    </lineage>
</organism>
<dbReference type="InterPro" id="IPR001789">
    <property type="entry name" value="Sig_transdc_resp-reg_receiver"/>
</dbReference>
<dbReference type="InterPro" id="IPR051015">
    <property type="entry name" value="EvgA-like"/>
</dbReference>
<accession>A0ABX5PUB9</accession>
<evidence type="ECO:0000256" key="3">
    <source>
        <dbReference type="PROSITE-ProRule" id="PRU00169"/>
    </source>
</evidence>
<dbReference type="Gene3D" id="3.40.50.2300">
    <property type="match status" value="1"/>
</dbReference>
<dbReference type="Pfam" id="PF00072">
    <property type="entry name" value="Response_reg"/>
    <property type="match status" value="1"/>
</dbReference>
<keyword evidence="7" id="KW-1185">Reference proteome</keyword>
<comment type="caution">
    <text evidence="6">The sequence shown here is derived from an EMBL/GenBank/DDBJ whole genome shotgun (WGS) entry which is preliminary data.</text>
</comment>
<dbReference type="CDD" id="cd17535">
    <property type="entry name" value="REC_NarL-like"/>
    <property type="match status" value="1"/>
</dbReference>
<dbReference type="EMBL" id="QKZR01000008">
    <property type="protein sequence ID" value="PZX36902.1"/>
    <property type="molecule type" value="Genomic_DNA"/>
</dbReference>
<evidence type="ECO:0000259" key="4">
    <source>
        <dbReference type="PROSITE" id="PS50043"/>
    </source>
</evidence>
<keyword evidence="2" id="KW-0238">DNA-binding</keyword>
<evidence type="ECO:0000256" key="2">
    <source>
        <dbReference type="ARBA" id="ARBA00023125"/>
    </source>
</evidence>
<proteinExistence type="predicted"/>
<gene>
    <name evidence="6" type="ORF">LX97_03367</name>
</gene>
<evidence type="ECO:0000256" key="1">
    <source>
        <dbReference type="ARBA" id="ARBA00022553"/>
    </source>
</evidence>
<dbReference type="PANTHER" id="PTHR45566:SF2">
    <property type="entry name" value="NARL SUBFAMILY"/>
    <property type="match status" value="1"/>
</dbReference>
<feature type="domain" description="HTH luxR-type" evidence="4">
    <location>
        <begin position="142"/>
        <end position="207"/>
    </location>
</feature>
<dbReference type="SMART" id="SM00448">
    <property type="entry name" value="REC"/>
    <property type="match status" value="1"/>
</dbReference>
<dbReference type="InterPro" id="IPR011006">
    <property type="entry name" value="CheY-like_superfamily"/>
</dbReference>
<dbReference type="PROSITE" id="PS50110">
    <property type="entry name" value="RESPONSE_REGULATORY"/>
    <property type="match status" value="1"/>
</dbReference>
<dbReference type="Proteomes" id="UP000248584">
    <property type="component" value="Unassembled WGS sequence"/>
</dbReference>
<name>A0ABX5PUB9_9FLAO</name>